<protein>
    <submittedName>
        <fullName evidence="1">Uncharacterized protein</fullName>
    </submittedName>
</protein>
<name>A0A9P4SEA9_9PEZI</name>
<proteinExistence type="predicted"/>
<keyword evidence="2" id="KW-1185">Reference proteome</keyword>
<evidence type="ECO:0000313" key="2">
    <source>
        <dbReference type="Proteomes" id="UP000799429"/>
    </source>
</evidence>
<evidence type="ECO:0000313" key="1">
    <source>
        <dbReference type="EMBL" id="KAF2840784.1"/>
    </source>
</evidence>
<sequence>MIAATSIFTPVTYLPQRPSPLSPRSTNVLCLPFSPLMADAKKSSINVPFSKRPIKANPIMHTRDEMRERRRDLFLKRVQQDREEKRLEQRGDRVCVTLMETFSFIQLY</sequence>
<reference evidence="1" key="1">
    <citation type="journal article" date="2020" name="Stud. Mycol.">
        <title>101 Dothideomycetes genomes: a test case for predicting lifestyles and emergence of pathogens.</title>
        <authorList>
            <person name="Haridas S."/>
            <person name="Albert R."/>
            <person name="Binder M."/>
            <person name="Bloem J."/>
            <person name="Labutti K."/>
            <person name="Salamov A."/>
            <person name="Andreopoulos B."/>
            <person name="Baker S."/>
            <person name="Barry K."/>
            <person name="Bills G."/>
            <person name="Bluhm B."/>
            <person name="Cannon C."/>
            <person name="Castanera R."/>
            <person name="Culley D."/>
            <person name="Daum C."/>
            <person name="Ezra D."/>
            <person name="Gonzalez J."/>
            <person name="Henrissat B."/>
            <person name="Kuo A."/>
            <person name="Liang C."/>
            <person name="Lipzen A."/>
            <person name="Lutzoni F."/>
            <person name="Magnuson J."/>
            <person name="Mondo S."/>
            <person name="Nolan M."/>
            <person name="Ohm R."/>
            <person name="Pangilinan J."/>
            <person name="Park H.-J."/>
            <person name="Ramirez L."/>
            <person name="Alfaro M."/>
            <person name="Sun H."/>
            <person name="Tritt A."/>
            <person name="Yoshinaga Y."/>
            <person name="Zwiers L.-H."/>
            <person name="Turgeon B."/>
            <person name="Goodwin S."/>
            <person name="Spatafora J."/>
            <person name="Crous P."/>
            <person name="Grigoriev I."/>
        </authorList>
    </citation>
    <scope>NUCLEOTIDE SEQUENCE</scope>
    <source>
        <strain evidence="1">CBS 101060</strain>
    </source>
</reference>
<dbReference type="AlphaFoldDB" id="A0A9P4SEA9"/>
<accession>A0A9P4SEA9</accession>
<dbReference type="Proteomes" id="UP000799429">
    <property type="component" value="Unassembled WGS sequence"/>
</dbReference>
<organism evidence="1 2">
    <name type="scientific">Patellaria atrata CBS 101060</name>
    <dbReference type="NCBI Taxonomy" id="1346257"/>
    <lineage>
        <taxon>Eukaryota</taxon>
        <taxon>Fungi</taxon>
        <taxon>Dikarya</taxon>
        <taxon>Ascomycota</taxon>
        <taxon>Pezizomycotina</taxon>
        <taxon>Dothideomycetes</taxon>
        <taxon>Dothideomycetes incertae sedis</taxon>
        <taxon>Patellariales</taxon>
        <taxon>Patellariaceae</taxon>
        <taxon>Patellaria</taxon>
    </lineage>
</organism>
<gene>
    <name evidence="1" type="ORF">M501DRAFT_1001822</name>
</gene>
<dbReference type="EMBL" id="MU006092">
    <property type="protein sequence ID" value="KAF2840784.1"/>
    <property type="molecule type" value="Genomic_DNA"/>
</dbReference>
<comment type="caution">
    <text evidence="1">The sequence shown here is derived from an EMBL/GenBank/DDBJ whole genome shotgun (WGS) entry which is preliminary data.</text>
</comment>
<dbReference type="OrthoDB" id="5279705at2759"/>